<dbReference type="KEGG" id="mym:A176_002216"/>
<dbReference type="AlphaFoldDB" id="A0A0H4WR92"/>
<reference evidence="1 2" key="1">
    <citation type="journal article" date="2016" name="PLoS ONE">
        <title>Complete Genome Sequence and Comparative Genomics of a Novel Myxobacterium Myxococcus hansupus.</title>
        <authorList>
            <person name="Sharma G."/>
            <person name="Narwani T."/>
            <person name="Subramanian S."/>
        </authorList>
    </citation>
    <scope>NUCLEOTIDE SEQUENCE [LARGE SCALE GENOMIC DNA]</scope>
    <source>
        <strain evidence="2">mixupus</strain>
    </source>
</reference>
<dbReference type="EMBL" id="CP012109">
    <property type="protein sequence ID" value="AKQ65304.1"/>
    <property type="molecule type" value="Genomic_DNA"/>
</dbReference>
<organism evidence="1 2">
    <name type="scientific">Pseudomyxococcus hansupus</name>
    <dbReference type="NCBI Taxonomy" id="1297742"/>
    <lineage>
        <taxon>Bacteria</taxon>
        <taxon>Pseudomonadati</taxon>
        <taxon>Myxococcota</taxon>
        <taxon>Myxococcia</taxon>
        <taxon>Myxococcales</taxon>
        <taxon>Cystobacterineae</taxon>
        <taxon>Myxococcaceae</taxon>
        <taxon>Pseudomyxococcus</taxon>
    </lineage>
</organism>
<name>A0A0H4WR92_9BACT</name>
<evidence type="ECO:0000313" key="1">
    <source>
        <dbReference type="EMBL" id="AKQ65304.1"/>
    </source>
</evidence>
<evidence type="ECO:0000313" key="2">
    <source>
        <dbReference type="Proteomes" id="UP000009026"/>
    </source>
</evidence>
<gene>
    <name evidence="1" type="ORF">A176_002216</name>
</gene>
<dbReference type="Proteomes" id="UP000009026">
    <property type="component" value="Chromosome"/>
</dbReference>
<keyword evidence="2" id="KW-1185">Reference proteome</keyword>
<proteinExistence type="predicted"/>
<protein>
    <submittedName>
        <fullName evidence="1">Uncharacterized protein</fullName>
    </submittedName>
</protein>
<sequence>MKGRQRLGCRRGRGLHPCRHRSRRVRLDLHPESPRDLRQDRLHPWCFRGRPPSRQARTGHFVDARPSVKGVVSEAEKSASARLARFFASGVDT</sequence>
<accession>A0A0H4WR92</accession>